<evidence type="ECO:0000313" key="1">
    <source>
        <dbReference type="EMBL" id="MFD1709090.1"/>
    </source>
</evidence>
<protein>
    <submittedName>
        <fullName evidence="1">Phage tail assembly chaperone</fullName>
    </submittedName>
</protein>
<dbReference type="EMBL" id="JBHUEJ010000002">
    <property type="protein sequence ID" value="MFD1709090.1"/>
    <property type="molecule type" value="Genomic_DNA"/>
</dbReference>
<organism evidence="1 2">
    <name type="scientific">Ottowia flava</name>
    <dbReference type="NCBI Taxonomy" id="2675430"/>
    <lineage>
        <taxon>Bacteria</taxon>
        <taxon>Pseudomonadati</taxon>
        <taxon>Pseudomonadota</taxon>
        <taxon>Betaproteobacteria</taxon>
        <taxon>Burkholderiales</taxon>
        <taxon>Comamonadaceae</taxon>
        <taxon>Ottowia</taxon>
    </lineage>
</organism>
<keyword evidence="2" id="KW-1185">Reference proteome</keyword>
<reference evidence="2" key="1">
    <citation type="journal article" date="2019" name="Int. J. Syst. Evol. Microbiol.">
        <title>The Global Catalogue of Microorganisms (GCM) 10K type strain sequencing project: providing services to taxonomists for standard genome sequencing and annotation.</title>
        <authorList>
            <consortium name="The Broad Institute Genomics Platform"/>
            <consortium name="The Broad Institute Genome Sequencing Center for Infectious Disease"/>
            <person name="Wu L."/>
            <person name="Ma J."/>
        </authorList>
    </citation>
    <scope>NUCLEOTIDE SEQUENCE [LARGE SCALE GENOMIC DNA]</scope>
    <source>
        <strain evidence="2">LMG 29247</strain>
    </source>
</reference>
<dbReference type="RefSeq" id="WP_147914165.1">
    <property type="nucleotide sequence ID" value="NZ_JBHUEJ010000002.1"/>
</dbReference>
<gene>
    <name evidence="1" type="ORF">ACFSF0_00565</name>
</gene>
<dbReference type="Proteomes" id="UP001597304">
    <property type="component" value="Unassembled WGS sequence"/>
</dbReference>
<dbReference type="InterPro" id="IPR014859">
    <property type="entry name" value="Phage_TAC_4"/>
</dbReference>
<accession>A0ABW4KS65</accession>
<comment type="caution">
    <text evidence="1">The sequence shown here is derived from an EMBL/GenBank/DDBJ whole genome shotgun (WGS) entry which is preliminary data.</text>
</comment>
<evidence type="ECO:0000313" key="2">
    <source>
        <dbReference type="Proteomes" id="UP001597304"/>
    </source>
</evidence>
<name>A0ABW4KS65_9BURK</name>
<dbReference type="Pfam" id="PF08748">
    <property type="entry name" value="Phage_TAC_4"/>
    <property type="match status" value="1"/>
</dbReference>
<proteinExistence type="predicted"/>
<sequence>MAFNIGQTPDTIEVRAKFTDRTGRNQQINGVCKFRTPEDYAAWQDELIDAVKEERTAATNDDLTVAEMIGRRTHDRFTQILDSWESWDLKEPLTEAALRQLHNFAPGAISAMVAAYTAACLEGARGN</sequence>